<feature type="compositionally biased region" description="Basic residues" evidence="1">
    <location>
        <begin position="171"/>
        <end position="182"/>
    </location>
</feature>
<keyword evidence="3" id="KW-1185">Reference proteome</keyword>
<gene>
    <name evidence="2" type="ORF">F5X68DRAFT_202551</name>
</gene>
<feature type="compositionally biased region" description="Polar residues" evidence="1">
    <location>
        <begin position="129"/>
        <end position="143"/>
    </location>
</feature>
<sequence length="182" mass="21657">MTSRSRLRTSPRLWPKLSLSLRSLHLSLPQNLLPKMNGRPLPTTRRARRTRRRRARLRWWRSPSRLLRLLLSLPLSLLNPSSHPQSLPSRHQQRLWPKMNGQPLPPTRRGRRTRKRRAALSWRIPSPLPKTTSLSTRHPSDSPQQTTLHQHQHQHQSLKHSRMSSRLLSTPRRRPSRQRRTR</sequence>
<feature type="compositionally biased region" description="Basic residues" evidence="1">
    <location>
        <begin position="108"/>
        <end position="118"/>
    </location>
</feature>
<accession>A0A9P9AB01</accession>
<feature type="compositionally biased region" description="Basic residues" evidence="1">
    <location>
        <begin position="150"/>
        <end position="163"/>
    </location>
</feature>
<feature type="region of interest" description="Disordered" evidence="1">
    <location>
        <begin position="33"/>
        <end position="54"/>
    </location>
</feature>
<proteinExistence type="predicted"/>
<feature type="compositionally biased region" description="Polar residues" evidence="1">
    <location>
        <begin position="80"/>
        <end position="90"/>
    </location>
</feature>
<dbReference type="Proteomes" id="UP000770015">
    <property type="component" value="Unassembled WGS sequence"/>
</dbReference>
<feature type="compositionally biased region" description="Basic residues" evidence="1">
    <location>
        <begin position="45"/>
        <end position="54"/>
    </location>
</feature>
<organism evidence="2 3">
    <name type="scientific">Plectosphaerella plurivora</name>
    <dbReference type="NCBI Taxonomy" id="936078"/>
    <lineage>
        <taxon>Eukaryota</taxon>
        <taxon>Fungi</taxon>
        <taxon>Dikarya</taxon>
        <taxon>Ascomycota</taxon>
        <taxon>Pezizomycotina</taxon>
        <taxon>Sordariomycetes</taxon>
        <taxon>Hypocreomycetidae</taxon>
        <taxon>Glomerellales</taxon>
        <taxon>Plectosphaerellaceae</taxon>
        <taxon>Plectosphaerella</taxon>
    </lineage>
</organism>
<dbReference type="AlphaFoldDB" id="A0A9P9AB01"/>
<protein>
    <submittedName>
        <fullName evidence="2">Uncharacterized protein</fullName>
    </submittedName>
</protein>
<dbReference type="EMBL" id="JAGSXJ010000005">
    <property type="protein sequence ID" value="KAH6691758.1"/>
    <property type="molecule type" value="Genomic_DNA"/>
</dbReference>
<feature type="region of interest" description="Disordered" evidence="1">
    <location>
        <begin position="80"/>
        <end position="182"/>
    </location>
</feature>
<comment type="caution">
    <text evidence="2">The sequence shown here is derived from an EMBL/GenBank/DDBJ whole genome shotgun (WGS) entry which is preliminary data.</text>
</comment>
<evidence type="ECO:0000313" key="3">
    <source>
        <dbReference type="Proteomes" id="UP000770015"/>
    </source>
</evidence>
<evidence type="ECO:0000313" key="2">
    <source>
        <dbReference type="EMBL" id="KAH6691758.1"/>
    </source>
</evidence>
<evidence type="ECO:0000256" key="1">
    <source>
        <dbReference type="SAM" id="MobiDB-lite"/>
    </source>
</evidence>
<reference evidence="2" key="1">
    <citation type="journal article" date="2021" name="Nat. Commun.">
        <title>Genetic determinants of endophytism in the Arabidopsis root mycobiome.</title>
        <authorList>
            <person name="Mesny F."/>
            <person name="Miyauchi S."/>
            <person name="Thiergart T."/>
            <person name="Pickel B."/>
            <person name="Atanasova L."/>
            <person name="Karlsson M."/>
            <person name="Huettel B."/>
            <person name="Barry K.W."/>
            <person name="Haridas S."/>
            <person name="Chen C."/>
            <person name="Bauer D."/>
            <person name="Andreopoulos W."/>
            <person name="Pangilinan J."/>
            <person name="LaButti K."/>
            <person name="Riley R."/>
            <person name="Lipzen A."/>
            <person name="Clum A."/>
            <person name="Drula E."/>
            <person name="Henrissat B."/>
            <person name="Kohler A."/>
            <person name="Grigoriev I.V."/>
            <person name="Martin F.M."/>
            <person name="Hacquard S."/>
        </authorList>
    </citation>
    <scope>NUCLEOTIDE SEQUENCE</scope>
    <source>
        <strain evidence="2">MPI-SDFR-AT-0117</strain>
    </source>
</reference>
<name>A0A9P9AB01_9PEZI</name>